<reference evidence="1" key="1">
    <citation type="journal article" date="2014" name="Front. Microbiol.">
        <title>High frequency of phylogenetically diverse reductive dehalogenase-homologous genes in deep subseafloor sedimentary metagenomes.</title>
        <authorList>
            <person name="Kawai M."/>
            <person name="Futagami T."/>
            <person name="Toyoda A."/>
            <person name="Takaki Y."/>
            <person name="Nishi S."/>
            <person name="Hori S."/>
            <person name="Arai W."/>
            <person name="Tsubouchi T."/>
            <person name="Morono Y."/>
            <person name="Uchiyama I."/>
            <person name="Ito T."/>
            <person name="Fujiyama A."/>
            <person name="Inagaki F."/>
            <person name="Takami H."/>
        </authorList>
    </citation>
    <scope>NUCLEOTIDE SEQUENCE</scope>
    <source>
        <strain evidence="1">Expedition CK06-06</strain>
    </source>
</reference>
<accession>X1NFF9</accession>
<organism evidence="1">
    <name type="scientific">marine sediment metagenome</name>
    <dbReference type="NCBI Taxonomy" id="412755"/>
    <lineage>
        <taxon>unclassified sequences</taxon>
        <taxon>metagenomes</taxon>
        <taxon>ecological metagenomes</taxon>
    </lineage>
</organism>
<protein>
    <submittedName>
        <fullName evidence="1">Uncharacterized protein</fullName>
    </submittedName>
</protein>
<dbReference type="AlphaFoldDB" id="X1NFF9"/>
<comment type="caution">
    <text evidence="1">The sequence shown here is derived from an EMBL/GenBank/DDBJ whole genome shotgun (WGS) entry which is preliminary data.</text>
</comment>
<name>X1NFF9_9ZZZZ</name>
<evidence type="ECO:0000313" key="1">
    <source>
        <dbReference type="EMBL" id="GAI17409.1"/>
    </source>
</evidence>
<sequence>MKSMLGRIDQLWDNKTDKGQPYQVLAIGDDRYSFWDKKQFGKFRKGDTIEFDWKQAGEYKNITTIELGKADNNDYDSSNGKNERIVKMSCLKSAGMVLGPMDIEPNKKIRATVSVAQYFEKYINDDLDDEPSDGSRAKAKDEDRNYRHKDIDFGL</sequence>
<gene>
    <name evidence="1" type="ORF">S06H3_11668</name>
</gene>
<proteinExistence type="predicted"/>
<dbReference type="EMBL" id="BARV01005749">
    <property type="protein sequence ID" value="GAI17409.1"/>
    <property type="molecule type" value="Genomic_DNA"/>
</dbReference>